<dbReference type="PANTHER" id="PTHR12001:SF85">
    <property type="entry name" value="SHORT CHAIN ISOPRENYL DIPHOSPHATE SYNTHASE"/>
    <property type="match status" value="1"/>
</dbReference>
<evidence type="ECO:0000256" key="3">
    <source>
        <dbReference type="ARBA" id="ARBA00022679"/>
    </source>
</evidence>
<dbReference type="PROSITE" id="PS00444">
    <property type="entry name" value="POLYPRENYL_SYNTHASE_2"/>
    <property type="match status" value="1"/>
</dbReference>
<keyword evidence="4" id="KW-0479">Metal-binding</keyword>
<evidence type="ECO:0000256" key="1">
    <source>
        <dbReference type="ARBA" id="ARBA00001946"/>
    </source>
</evidence>
<evidence type="ECO:0000256" key="6">
    <source>
        <dbReference type="RuleBase" id="RU004466"/>
    </source>
</evidence>
<dbReference type="InterPro" id="IPR008949">
    <property type="entry name" value="Isoprenoid_synthase_dom_sf"/>
</dbReference>
<dbReference type="InterPro" id="IPR000092">
    <property type="entry name" value="Polyprenyl_synt"/>
</dbReference>
<dbReference type="Pfam" id="PF00348">
    <property type="entry name" value="polyprenyl_synt"/>
    <property type="match status" value="1"/>
</dbReference>
<evidence type="ECO:0000256" key="2">
    <source>
        <dbReference type="ARBA" id="ARBA00006706"/>
    </source>
</evidence>
<dbReference type="Proteomes" id="UP000198420">
    <property type="component" value="Unassembled WGS sequence"/>
</dbReference>
<reference evidence="8" key="1">
    <citation type="submission" date="2017-06" db="EMBL/GenBank/DDBJ databases">
        <authorList>
            <person name="Varghese N."/>
            <person name="Submissions S."/>
        </authorList>
    </citation>
    <scope>NUCLEOTIDE SEQUENCE [LARGE SCALE GENOMIC DNA]</scope>
    <source>
        <strain evidence="8">DSM 44485</strain>
    </source>
</reference>
<evidence type="ECO:0000313" key="8">
    <source>
        <dbReference type="Proteomes" id="UP000198420"/>
    </source>
</evidence>
<dbReference type="GO" id="GO:0008299">
    <property type="term" value="P:isoprenoid biosynthetic process"/>
    <property type="evidence" value="ECO:0007669"/>
    <property type="project" value="InterPro"/>
</dbReference>
<comment type="similarity">
    <text evidence="2 6">Belongs to the FPP/GGPP synthase family.</text>
</comment>
<dbReference type="RefSeq" id="WP_089312056.1">
    <property type="nucleotide sequence ID" value="NZ_FZNP01000004.1"/>
</dbReference>
<dbReference type="GO" id="GO:0046872">
    <property type="term" value="F:metal ion binding"/>
    <property type="evidence" value="ECO:0007669"/>
    <property type="project" value="UniProtKB-KW"/>
</dbReference>
<name>A0A238XLV1_9ACTN</name>
<evidence type="ECO:0000256" key="5">
    <source>
        <dbReference type="ARBA" id="ARBA00022842"/>
    </source>
</evidence>
<accession>A0A238XLV1</accession>
<evidence type="ECO:0000313" key="7">
    <source>
        <dbReference type="EMBL" id="SNR59568.1"/>
    </source>
</evidence>
<evidence type="ECO:0000256" key="4">
    <source>
        <dbReference type="ARBA" id="ARBA00022723"/>
    </source>
</evidence>
<dbReference type="SFLD" id="SFLDS00005">
    <property type="entry name" value="Isoprenoid_Synthase_Type_I"/>
    <property type="match status" value="1"/>
</dbReference>
<dbReference type="SUPFAM" id="SSF48576">
    <property type="entry name" value="Terpenoid synthases"/>
    <property type="match status" value="1"/>
</dbReference>
<sequence>MTETLTSPAELDLDSYRAQVEAHLEAFLARKARAARSQALPARGIEELGGFLAAGGKRIRPLLCACGWYAAGGGPEPHGLVPAGAALEMFHAFALIHDDVMDRSDTRRGRPTVHRCLAAEFALTQPRAEAEQLGIGAAILIGDLAMTWSDELLHAGGLAPDRLAAALALVDEMRTEVMYGQYLDLTGAARLEGSTDLPLTVIRYKTAKYTIERPLQLGAVLAGAGQGLLDGLSAFAIPLGEAFQLRDDLLGIFGDPDETGKSRLDDLREGKHTVLVALALAAADERQEADLRAALGDQAITEDAAGRARDVMTATGAAAGVEQMIGERYRQALDALAAADLPAPVDQALRALAHAAVWRRS</sequence>
<keyword evidence="5" id="KW-0460">Magnesium</keyword>
<dbReference type="OrthoDB" id="4497239at2"/>
<protein>
    <submittedName>
        <fullName evidence="7">Geranylgeranyl diphosphate synthase, type I</fullName>
    </submittedName>
</protein>
<dbReference type="Gene3D" id="1.10.600.10">
    <property type="entry name" value="Farnesyl Diphosphate Synthase"/>
    <property type="match status" value="1"/>
</dbReference>
<dbReference type="GO" id="GO:0004659">
    <property type="term" value="F:prenyltransferase activity"/>
    <property type="evidence" value="ECO:0007669"/>
    <property type="project" value="InterPro"/>
</dbReference>
<keyword evidence="8" id="KW-1185">Reference proteome</keyword>
<dbReference type="PROSITE" id="PS00723">
    <property type="entry name" value="POLYPRENYL_SYNTHASE_1"/>
    <property type="match status" value="1"/>
</dbReference>
<dbReference type="EMBL" id="FZNP01000004">
    <property type="protein sequence ID" value="SNR59568.1"/>
    <property type="molecule type" value="Genomic_DNA"/>
</dbReference>
<dbReference type="SFLD" id="SFLDG01017">
    <property type="entry name" value="Polyprenyl_Transferase_Like"/>
    <property type="match status" value="1"/>
</dbReference>
<dbReference type="PANTHER" id="PTHR12001">
    <property type="entry name" value="GERANYLGERANYL PYROPHOSPHATE SYNTHASE"/>
    <property type="match status" value="1"/>
</dbReference>
<dbReference type="CDD" id="cd00685">
    <property type="entry name" value="Trans_IPPS_HT"/>
    <property type="match status" value="1"/>
</dbReference>
<dbReference type="AlphaFoldDB" id="A0A238XLV1"/>
<proteinExistence type="inferred from homology"/>
<gene>
    <name evidence="7" type="ORF">SAMN06265355_104454</name>
</gene>
<dbReference type="InterPro" id="IPR033749">
    <property type="entry name" value="Polyprenyl_synt_CS"/>
</dbReference>
<comment type="cofactor">
    <cofactor evidence="1">
        <name>Mg(2+)</name>
        <dbReference type="ChEBI" id="CHEBI:18420"/>
    </cofactor>
</comment>
<organism evidence="7 8">
    <name type="scientific">Actinomadura mexicana</name>
    <dbReference type="NCBI Taxonomy" id="134959"/>
    <lineage>
        <taxon>Bacteria</taxon>
        <taxon>Bacillati</taxon>
        <taxon>Actinomycetota</taxon>
        <taxon>Actinomycetes</taxon>
        <taxon>Streptosporangiales</taxon>
        <taxon>Thermomonosporaceae</taxon>
        <taxon>Actinomadura</taxon>
    </lineage>
</organism>
<keyword evidence="3 6" id="KW-0808">Transferase</keyword>